<feature type="transmembrane region" description="Helical" evidence="1">
    <location>
        <begin position="439"/>
        <end position="464"/>
    </location>
</feature>
<feature type="transmembrane region" description="Helical" evidence="1">
    <location>
        <begin position="174"/>
        <end position="194"/>
    </location>
</feature>
<feature type="transmembrane region" description="Helical" evidence="1">
    <location>
        <begin position="145"/>
        <end position="167"/>
    </location>
</feature>
<dbReference type="AlphaFoldDB" id="A0A7J4JY75"/>
<feature type="transmembrane region" description="Helical" evidence="1">
    <location>
        <begin position="242"/>
        <end position="264"/>
    </location>
</feature>
<gene>
    <name evidence="2" type="ORF">HA222_00785</name>
</gene>
<dbReference type="EMBL" id="DUFW01000012">
    <property type="protein sequence ID" value="HIH21185.1"/>
    <property type="molecule type" value="Genomic_DNA"/>
</dbReference>
<evidence type="ECO:0000313" key="3">
    <source>
        <dbReference type="Proteomes" id="UP000590964"/>
    </source>
</evidence>
<accession>A0A7J4JY75</accession>
<dbReference type="Proteomes" id="UP000590964">
    <property type="component" value="Unassembled WGS sequence"/>
</dbReference>
<feature type="transmembrane region" description="Helical" evidence="1">
    <location>
        <begin position="403"/>
        <end position="427"/>
    </location>
</feature>
<organism evidence="2 3">
    <name type="scientific">Candidatus Iainarchaeum sp</name>
    <dbReference type="NCBI Taxonomy" id="3101447"/>
    <lineage>
        <taxon>Archaea</taxon>
        <taxon>Candidatus Iainarchaeota</taxon>
        <taxon>Candidatus Iainarchaeia</taxon>
        <taxon>Candidatus Iainarchaeales</taxon>
        <taxon>Candidatus Iainarchaeaceae</taxon>
        <taxon>Candidatus Iainarchaeum</taxon>
    </lineage>
</organism>
<keyword evidence="1" id="KW-1133">Transmembrane helix</keyword>
<keyword evidence="1" id="KW-0812">Transmembrane</keyword>
<proteinExistence type="predicted"/>
<name>A0A7J4JY75_9ARCH</name>
<feature type="transmembrane region" description="Helical" evidence="1">
    <location>
        <begin position="200"/>
        <end position="221"/>
    </location>
</feature>
<feature type="transmembrane region" description="Helical" evidence="1">
    <location>
        <begin position="325"/>
        <end position="344"/>
    </location>
</feature>
<evidence type="ECO:0000256" key="1">
    <source>
        <dbReference type="SAM" id="Phobius"/>
    </source>
</evidence>
<feature type="transmembrane region" description="Helical" evidence="1">
    <location>
        <begin position="560"/>
        <end position="579"/>
    </location>
</feature>
<comment type="caution">
    <text evidence="2">The sequence shown here is derived from an EMBL/GenBank/DDBJ whole genome shotgun (WGS) entry which is preliminary data.</text>
</comment>
<keyword evidence="1" id="KW-0472">Membrane</keyword>
<feature type="transmembrane region" description="Helical" evidence="1">
    <location>
        <begin position="356"/>
        <end position="372"/>
    </location>
</feature>
<reference evidence="3" key="1">
    <citation type="journal article" date="2020" name="bioRxiv">
        <title>A rank-normalized archaeal taxonomy based on genome phylogeny resolves widespread incomplete and uneven classifications.</title>
        <authorList>
            <person name="Rinke C."/>
            <person name="Chuvochina M."/>
            <person name="Mussig A.J."/>
            <person name="Chaumeil P.-A."/>
            <person name="Waite D.W."/>
            <person name="Whitman W.B."/>
            <person name="Parks D.H."/>
            <person name="Hugenholtz P."/>
        </authorList>
    </citation>
    <scope>NUCLEOTIDE SEQUENCE [LARGE SCALE GENOMIC DNA]</scope>
</reference>
<evidence type="ECO:0000313" key="2">
    <source>
        <dbReference type="EMBL" id="HIH21185.1"/>
    </source>
</evidence>
<feature type="transmembrane region" description="Helical" evidence="1">
    <location>
        <begin position="484"/>
        <end position="503"/>
    </location>
</feature>
<sequence length="702" mass="79157">MSKKPVLFLALVVFCLAAVFISNYWHFLNNQEPQKALFLNYFDNKVGESQEACFSASLLNNSSASSLPFSVQYSGKALFSESLNFKGLVEKEYCIDSAVLSEGDNLIVISFADLGLFYHLEKGLFAEPSKTVLEKPVMDGTGFDFLRLFLGLLVVLFTFFIIFFLILKESSGTSGFALSLGLLVVLFIASFFVLDFFQAVSAASLAAALLAESIFLYFLRLKGLFPKIAQTKASHNEQTDSFNFYDFVAIILLVFIFLFSHLILPTHFQYFNMFYERSTQLVVANSGIPLSDPLSYLGSRPFAFIPGYFMVEASLSLLTGLQGQALFALMLVFVGLLFAFSLFYCLEAFGLKNLRGLGFLFFASSVFVLRFLPFFPRHMLSFSIMLLAIGVLVKRKNSLFSGLLLGIAAFIQAPVLLFYPFILVFAWRNFRLKQFLKSFAIGIGLFALLFLPIILKFGLPSFAVPDEWGYLIKSPIEGLLLDKAVLLFFVAAFLIIELFLVLAKKQKFLDKSLQWLLFGIVLSVFVEFLVSFRFNIVSSLLIALFALRWLGFHKASFRKLAVLSLLLAVVVFYLLFSLIPGGVVSNNVLFAAKHLKSISSSSDNVLSDPYYGHIVEYLGQRKVLADLWVEYADSEKLKDSYDFLKSGDYSILAKYQITFVINQKNTIFERSGQRYFSARPLEFDELDKVYDDGLVFIHKVQE</sequence>
<feature type="transmembrane region" description="Helical" evidence="1">
    <location>
        <begin position="515"/>
        <end position="530"/>
    </location>
</feature>
<protein>
    <submittedName>
        <fullName evidence="2">Uncharacterized protein</fullName>
    </submittedName>
</protein>